<evidence type="ECO:0000256" key="2">
    <source>
        <dbReference type="ARBA" id="ARBA00022443"/>
    </source>
</evidence>
<accession>A0ABM1BW45</accession>
<reference evidence="9" key="1">
    <citation type="submission" date="2025-08" db="UniProtKB">
        <authorList>
            <consortium name="RefSeq"/>
        </authorList>
    </citation>
    <scope>IDENTIFICATION</scope>
    <source>
        <tissue evidence="9">Muscle</tissue>
    </source>
</reference>
<organism evidence="8 9">
    <name type="scientific">Limulus polyphemus</name>
    <name type="common">Atlantic horseshoe crab</name>
    <dbReference type="NCBI Taxonomy" id="6850"/>
    <lineage>
        <taxon>Eukaryota</taxon>
        <taxon>Metazoa</taxon>
        <taxon>Ecdysozoa</taxon>
        <taxon>Arthropoda</taxon>
        <taxon>Chelicerata</taxon>
        <taxon>Merostomata</taxon>
        <taxon>Xiphosura</taxon>
        <taxon>Limulidae</taxon>
        <taxon>Limulus</taxon>
    </lineage>
</organism>
<name>A0ABM1BW45_LIMPO</name>
<feature type="compositionally biased region" description="Basic and acidic residues" evidence="6">
    <location>
        <begin position="516"/>
        <end position="536"/>
    </location>
</feature>
<feature type="region of interest" description="Disordered" evidence="6">
    <location>
        <begin position="1"/>
        <end position="69"/>
    </location>
</feature>
<keyword evidence="2 5" id="KW-0728">SH3 domain</keyword>
<evidence type="ECO:0000256" key="3">
    <source>
        <dbReference type="ARBA" id="ARBA00023121"/>
    </source>
</evidence>
<dbReference type="InterPro" id="IPR036028">
    <property type="entry name" value="SH3-like_dom_sf"/>
</dbReference>
<feature type="compositionally biased region" description="Basic and acidic residues" evidence="6">
    <location>
        <begin position="1"/>
        <end position="10"/>
    </location>
</feature>
<keyword evidence="8" id="KW-1185">Reference proteome</keyword>
<dbReference type="PRINTS" id="PR00452">
    <property type="entry name" value="SH3DOMAIN"/>
</dbReference>
<feature type="domain" description="SH3" evidence="7">
    <location>
        <begin position="236"/>
        <end position="299"/>
    </location>
</feature>
<feature type="region of interest" description="Disordered" evidence="6">
    <location>
        <begin position="300"/>
        <end position="328"/>
    </location>
</feature>
<dbReference type="Pfam" id="PF00018">
    <property type="entry name" value="SH3_1"/>
    <property type="match status" value="2"/>
</dbReference>
<keyword evidence="3" id="KW-0446">Lipid-binding</keyword>
<evidence type="ECO:0000256" key="4">
    <source>
        <dbReference type="ARBA" id="ARBA00023273"/>
    </source>
</evidence>
<dbReference type="Gene3D" id="2.30.30.40">
    <property type="entry name" value="SH3 Domains"/>
    <property type="match status" value="2"/>
</dbReference>
<feature type="domain" description="SH3" evidence="7">
    <location>
        <begin position="128"/>
        <end position="189"/>
    </location>
</feature>
<feature type="compositionally biased region" description="Low complexity" evidence="6">
    <location>
        <begin position="373"/>
        <end position="398"/>
    </location>
</feature>
<dbReference type="InterPro" id="IPR035460">
    <property type="entry name" value="FCHSD_SH3_1"/>
</dbReference>
<dbReference type="GeneID" id="106473684"/>
<protein>
    <submittedName>
        <fullName evidence="9">F-BAR and double SH3 domains protein 2-like</fullName>
    </submittedName>
</protein>
<gene>
    <name evidence="9" type="primary">LOC106473684</name>
</gene>
<feature type="compositionally biased region" description="Basic and acidic residues" evidence="6">
    <location>
        <begin position="418"/>
        <end position="437"/>
    </location>
</feature>
<dbReference type="RefSeq" id="XP_013789817.1">
    <property type="nucleotide sequence ID" value="XM_013934363.2"/>
</dbReference>
<feature type="compositionally biased region" description="Pro residues" evidence="6">
    <location>
        <begin position="315"/>
        <end position="326"/>
    </location>
</feature>
<sequence>NVDEFLKNTDVDSFGLHNNLSRTGSKTSKSSQKSEAFEQPGSEANGSIYDSDLTDGLSDALTQSQPSEGTVGVDIKILSEKEDIVEAAINVWDDAPEESLDLTVDSQEGEGVEPVIENIAHGTEPLSEMNIRCTALFGYEAANPDELSFLEQEELWIIGEGDGDGWVKARNYRDEEGYIPQNYVEIADGQNLVSSIFMAPSSFAFVDFGQSDKRGEGFVSESFVPGAEINDSLQLPCDKFCQALYDYEATCDEELTFMEGQVIRILKKVVHDVDDGWWEGEVDGNIGIFPSLVVKEIKTSGESQTPSDLATPTDSAPPPAYTPPKPQLLLPPAQVILTQPTPETETVEDGTDPQSNVSVLYRDPDFQLELSKEQQQQYSSQFSISESESSEQEIPASSSGGGDYAPLTSSPDSPPRPAVKENEERCQKSSESDKQGLEKVFQQPTIVVEDVGSDDETTEDQDSGQSQCSRKEEDSPPVDLDDLTNSSAFTYQSSEDLGKKNQDYESENILQNGHSRPKETELTHSGEKIVPEKGAENEITDEPANISKVDTQKD</sequence>
<dbReference type="InterPro" id="IPR001452">
    <property type="entry name" value="SH3_domain"/>
</dbReference>
<evidence type="ECO:0000256" key="6">
    <source>
        <dbReference type="SAM" id="MobiDB-lite"/>
    </source>
</evidence>
<feature type="region of interest" description="Disordered" evidence="6">
    <location>
        <begin position="371"/>
        <end position="554"/>
    </location>
</feature>
<dbReference type="SUPFAM" id="SSF50044">
    <property type="entry name" value="SH3-domain"/>
    <property type="match status" value="2"/>
</dbReference>
<dbReference type="CDD" id="cd11761">
    <property type="entry name" value="SH3_FCHSD_1"/>
    <property type="match status" value="1"/>
</dbReference>
<evidence type="ECO:0000313" key="8">
    <source>
        <dbReference type="Proteomes" id="UP000694941"/>
    </source>
</evidence>
<dbReference type="SMART" id="SM00326">
    <property type="entry name" value="SH3"/>
    <property type="match status" value="2"/>
</dbReference>
<dbReference type="Proteomes" id="UP000694941">
    <property type="component" value="Unplaced"/>
</dbReference>
<comment type="subcellular location">
    <subcellularLocation>
        <location evidence="1">Cell projection</location>
    </subcellularLocation>
</comment>
<evidence type="ECO:0000259" key="7">
    <source>
        <dbReference type="PROSITE" id="PS50002"/>
    </source>
</evidence>
<dbReference type="PANTHER" id="PTHR15735:SF21">
    <property type="entry name" value="PROTEIN NERVOUS WRECK"/>
    <property type="match status" value="1"/>
</dbReference>
<feature type="compositionally biased region" description="Low complexity" evidence="6">
    <location>
        <begin position="25"/>
        <end position="34"/>
    </location>
</feature>
<feature type="compositionally biased region" description="Acidic residues" evidence="6">
    <location>
        <begin position="451"/>
        <end position="462"/>
    </location>
</feature>
<keyword evidence="4" id="KW-0966">Cell projection</keyword>
<feature type="compositionally biased region" description="Polar residues" evidence="6">
    <location>
        <begin position="483"/>
        <end position="495"/>
    </location>
</feature>
<dbReference type="PANTHER" id="PTHR15735">
    <property type="entry name" value="FCH AND DOUBLE SH3 DOMAINS PROTEIN"/>
    <property type="match status" value="1"/>
</dbReference>
<dbReference type="PROSITE" id="PS50002">
    <property type="entry name" value="SH3"/>
    <property type="match status" value="2"/>
</dbReference>
<evidence type="ECO:0000256" key="1">
    <source>
        <dbReference type="ARBA" id="ARBA00004316"/>
    </source>
</evidence>
<feature type="non-terminal residue" evidence="9">
    <location>
        <position position="1"/>
    </location>
</feature>
<evidence type="ECO:0000313" key="9">
    <source>
        <dbReference type="RefSeq" id="XP_013789817.1"/>
    </source>
</evidence>
<evidence type="ECO:0000256" key="5">
    <source>
        <dbReference type="PROSITE-ProRule" id="PRU00192"/>
    </source>
</evidence>
<proteinExistence type="predicted"/>